<accession>A0A0J7IPY3</accession>
<feature type="domain" description="Lipocalin-like" evidence="1">
    <location>
        <begin position="22"/>
        <end position="112"/>
    </location>
</feature>
<evidence type="ECO:0000313" key="2">
    <source>
        <dbReference type="EMBL" id="KMQ67996.1"/>
    </source>
</evidence>
<evidence type="ECO:0000259" key="1">
    <source>
        <dbReference type="Pfam" id="PF13648"/>
    </source>
</evidence>
<dbReference type="AlphaFoldDB" id="A0A0J7IPY3"/>
<dbReference type="Pfam" id="PF13648">
    <property type="entry name" value="Lipocalin_4"/>
    <property type="match status" value="1"/>
</dbReference>
<dbReference type="PATRIC" id="fig|1304281.5.peg.3219"/>
<reference evidence="2 3" key="1">
    <citation type="journal article" date="2004" name="Int. J. Syst. Evol. Microbiol.">
        <title>Kaistella koreensis gen. nov., sp. nov., a novel member of the Chryseobacterium-Bergeyella-Riemerella branch.</title>
        <authorList>
            <person name="Kim M.K."/>
            <person name="Im W.T."/>
            <person name="Shin Y.K."/>
            <person name="Lim J.H."/>
            <person name="Kim S.H."/>
            <person name="Lee B.C."/>
            <person name="Park M.Y."/>
            <person name="Lee K.Y."/>
            <person name="Lee S.T."/>
        </authorList>
    </citation>
    <scope>NUCLEOTIDE SEQUENCE [LARGE SCALE GENOMIC DNA]</scope>
    <source>
        <strain evidence="2 3">CCUG 49689</strain>
    </source>
</reference>
<dbReference type="Proteomes" id="UP000035900">
    <property type="component" value="Unassembled WGS sequence"/>
</dbReference>
<gene>
    <name evidence="2" type="ORF">ACM44_14725</name>
</gene>
<comment type="caution">
    <text evidence="2">The sequence shown here is derived from an EMBL/GenBank/DDBJ whole genome shotgun (WGS) entry which is preliminary data.</text>
</comment>
<proteinExistence type="predicted"/>
<protein>
    <recommendedName>
        <fullName evidence="1">Lipocalin-like domain-containing protein</fullName>
    </recommendedName>
</protein>
<dbReference type="InterPro" id="IPR024311">
    <property type="entry name" value="Lipocalin-like"/>
</dbReference>
<keyword evidence="3" id="KW-1185">Reference proteome</keyword>
<organism evidence="2 3">
    <name type="scientific">Chryseobacterium koreense CCUG 49689</name>
    <dbReference type="NCBI Taxonomy" id="1304281"/>
    <lineage>
        <taxon>Bacteria</taxon>
        <taxon>Pseudomonadati</taxon>
        <taxon>Bacteroidota</taxon>
        <taxon>Flavobacteriia</taxon>
        <taxon>Flavobacteriales</taxon>
        <taxon>Weeksellaceae</taxon>
        <taxon>Chryseobacterium group</taxon>
        <taxon>Chryseobacterium</taxon>
    </lineage>
</organism>
<evidence type="ECO:0000313" key="3">
    <source>
        <dbReference type="Proteomes" id="UP000035900"/>
    </source>
</evidence>
<name>A0A0J7IPY3_9FLAO</name>
<dbReference type="EMBL" id="LFNG01000053">
    <property type="protein sequence ID" value="KMQ67996.1"/>
    <property type="molecule type" value="Genomic_DNA"/>
</dbReference>
<sequence length="127" mass="14275">MFSCGEDREDDTTQQVTLSQKIIGTWTISKKESNGAIIPAQNPCTNHGNFVFNSDKKLYENYKSNVNGNCVTDTDSHTYTIDENSQMITAKNSYGDEMIYTVSNLTDKEMVLTNIEGSDITKYSFTK</sequence>